<dbReference type="Pfam" id="PF19515">
    <property type="entry name" value="DUF6048"/>
    <property type="match status" value="1"/>
</dbReference>
<dbReference type="GeneID" id="69501281"/>
<feature type="region of interest" description="Disordered" evidence="1">
    <location>
        <begin position="31"/>
        <end position="51"/>
    </location>
</feature>
<dbReference type="RefSeq" id="WP_002562035.1">
    <property type="nucleotide sequence ID" value="NZ_BMBN01000015.1"/>
</dbReference>
<organism evidence="2 3">
    <name type="scientific">Bacteroides nordii</name>
    <dbReference type="NCBI Taxonomy" id="291645"/>
    <lineage>
        <taxon>Bacteria</taxon>
        <taxon>Pseudomonadati</taxon>
        <taxon>Bacteroidota</taxon>
        <taxon>Bacteroidia</taxon>
        <taxon>Bacteroidales</taxon>
        <taxon>Bacteroidaceae</taxon>
        <taxon>Bacteroides</taxon>
    </lineage>
</organism>
<gene>
    <name evidence="2" type="ORF">DW888_09030</name>
</gene>
<sequence length="259" mass="29384">MGQKILSYSTAIAISLFLLFSLEISAQNQQRPYVNPTPKRDQKKNVKEEPKEEVPLYNGTYIGVDLYGLGSKLFGSDFLSSEVDIVVNLKNMFLPTAEIGFSTTDSWNDTGIHYKSSAPFFRIGVDYNTMSKKKEKNSFLYVGLRYGFSHMKYDINSMPMKDPAFGGEYENPSLGDIIWGGSVPYDHPGQKATMQWMEFVAGVKVQIYKNFYMGWALRMKYKLSASVSEYGNPWMVPGFGKYGSNNMGVTYTLIYKLPY</sequence>
<dbReference type="Proteomes" id="UP000284379">
    <property type="component" value="Unassembled WGS sequence"/>
</dbReference>
<name>A0A413VQY0_9BACE</name>
<dbReference type="InterPro" id="IPR046111">
    <property type="entry name" value="DUF6048"/>
</dbReference>
<protein>
    <recommendedName>
        <fullName evidence="4">Outer membrane protein beta-barrel domain-containing protein</fullName>
    </recommendedName>
</protein>
<dbReference type="EMBL" id="QSGO01000005">
    <property type="protein sequence ID" value="RHB35968.1"/>
    <property type="molecule type" value="Genomic_DNA"/>
</dbReference>
<dbReference type="AlphaFoldDB" id="A0A413VQY0"/>
<evidence type="ECO:0000256" key="1">
    <source>
        <dbReference type="SAM" id="MobiDB-lite"/>
    </source>
</evidence>
<comment type="caution">
    <text evidence="2">The sequence shown here is derived from an EMBL/GenBank/DDBJ whole genome shotgun (WGS) entry which is preliminary data.</text>
</comment>
<feature type="compositionally biased region" description="Basic and acidic residues" evidence="1">
    <location>
        <begin position="38"/>
        <end position="51"/>
    </location>
</feature>
<evidence type="ECO:0008006" key="4">
    <source>
        <dbReference type="Google" id="ProtNLM"/>
    </source>
</evidence>
<reference evidence="2 3" key="1">
    <citation type="submission" date="2018-08" db="EMBL/GenBank/DDBJ databases">
        <title>A genome reference for cultivated species of the human gut microbiota.</title>
        <authorList>
            <person name="Zou Y."/>
            <person name="Xue W."/>
            <person name="Luo G."/>
        </authorList>
    </citation>
    <scope>NUCLEOTIDE SEQUENCE [LARGE SCALE GENOMIC DNA]</scope>
    <source>
        <strain evidence="2 3">AM40-30BH</strain>
    </source>
</reference>
<evidence type="ECO:0000313" key="3">
    <source>
        <dbReference type="Proteomes" id="UP000284379"/>
    </source>
</evidence>
<accession>A0A413VQY0</accession>
<proteinExistence type="predicted"/>
<evidence type="ECO:0000313" key="2">
    <source>
        <dbReference type="EMBL" id="RHB35968.1"/>
    </source>
</evidence>